<evidence type="ECO:0000313" key="1">
    <source>
        <dbReference type="EMBL" id="KAL2326628.1"/>
    </source>
</evidence>
<dbReference type="EMBL" id="JBGMDY010000008">
    <property type="protein sequence ID" value="KAL2326628.1"/>
    <property type="molecule type" value="Genomic_DNA"/>
</dbReference>
<accession>A0ABD1LTL6</accession>
<comment type="caution">
    <text evidence="1">The sequence shown here is derived from an EMBL/GenBank/DDBJ whole genome shotgun (WGS) entry which is preliminary data.</text>
</comment>
<sequence length="209" mass="24049">MNGGELQHIDSVLPVEDLVESKHGVEKDASKEDISSQYANNVMPMAMNTKIVEVDFEEIVQSEVEDKEVKDIPKKEVDNTSAPRDKRSVYISLEVELALEILDKAISIVRERQLHSRASSSSIADEESSCKENDGRVDRKGVLFIDFQPVLQLQLKQFEYDFTRDMMVKIDDRYEFPSQLDLDRDNGKYLSPEADRSICNLYTLHRYLK</sequence>
<dbReference type="InterPro" id="IPR038765">
    <property type="entry name" value="Papain-like_cys_pep_sf"/>
</dbReference>
<proteinExistence type="predicted"/>
<name>A0ABD1LTL6_9FABA</name>
<dbReference type="Proteomes" id="UP001603857">
    <property type="component" value="Unassembled WGS sequence"/>
</dbReference>
<dbReference type="AlphaFoldDB" id="A0ABD1LTL6"/>
<dbReference type="SUPFAM" id="SSF54001">
    <property type="entry name" value="Cysteine proteinases"/>
    <property type="match status" value="1"/>
</dbReference>
<evidence type="ECO:0000313" key="2">
    <source>
        <dbReference type="Proteomes" id="UP001603857"/>
    </source>
</evidence>
<keyword evidence="2" id="KW-1185">Reference proteome</keyword>
<organism evidence="1 2">
    <name type="scientific">Flemingia macrophylla</name>
    <dbReference type="NCBI Taxonomy" id="520843"/>
    <lineage>
        <taxon>Eukaryota</taxon>
        <taxon>Viridiplantae</taxon>
        <taxon>Streptophyta</taxon>
        <taxon>Embryophyta</taxon>
        <taxon>Tracheophyta</taxon>
        <taxon>Spermatophyta</taxon>
        <taxon>Magnoliopsida</taxon>
        <taxon>eudicotyledons</taxon>
        <taxon>Gunneridae</taxon>
        <taxon>Pentapetalae</taxon>
        <taxon>rosids</taxon>
        <taxon>fabids</taxon>
        <taxon>Fabales</taxon>
        <taxon>Fabaceae</taxon>
        <taxon>Papilionoideae</taxon>
        <taxon>50 kb inversion clade</taxon>
        <taxon>NPAAA clade</taxon>
        <taxon>indigoferoid/millettioid clade</taxon>
        <taxon>Phaseoleae</taxon>
        <taxon>Flemingia</taxon>
    </lineage>
</organism>
<protein>
    <submittedName>
        <fullName evidence="1">Uncharacterized protein</fullName>
    </submittedName>
</protein>
<gene>
    <name evidence="1" type="ORF">Fmac_025686</name>
</gene>
<dbReference type="Gene3D" id="3.90.70.10">
    <property type="entry name" value="Cysteine proteinases"/>
    <property type="match status" value="1"/>
</dbReference>
<reference evidence="1 2" key="1">
    <citation type="submission" date="2024-08" db="EMBL/GenBank/DDBJ databases">
        <title>Insights into the chromosomal genome structure of Flemingia macrophylla.</title>
        <authorList>
            <person name="Ding Y."/>
            <person name="Zhao Y."/>
            <person name="Bi W."/>
            <person name="Wu M."/>
            <person name="Zhao G."/>
            <person name="Gong Y."/>
            <person name="Li W."/>
            <person name="Zhang P."/>
        </authorList>
    </citation>
    <scope>NUCLEOTIDE SEQUENCE [LARGE SCALE GENOMIC DNA]</scope>
    <source>
        <strain evidence="1">DYQJB</strain>
        <tissue evidence="1">Leaf</tissue>
    </source>
</reference>